<dbReference type="AlphaFoldDB" id="A0AAV5R471"/>
<evidence type="ECO:0000313" key="1">
    <source>
        <dbReference type="EMBL" id="GMM46244.1"/>
    </source>
</evidence>
<evidence type="ECO:0000313" key="2">
    <source>
        <dbReference type="Proteomes" id="UP001378960"/>
    </source>
</evidence>
<dbReference type="Proteomes" id="UP001378960">
    <property type="component" value="Unassembled WGS sequence"/>
</dbReference>
<sequence length="286" mass="33164">MSKRSADSDNELETGNYSYNDSTSSIRSLRIKTSSSINQSKYESYLNNLAHLSDPVYNQLVNTIETIANYKGIIIDSASIDRIAIESIREFPNSTDQIPILKYRNQLIEIPLFNNKNDFTINYNSNFPFLREPNSINVGFTNFLQNLNNYKHFNKVILKEVQIIPDLSTFNMVYNPNIGDFSLEFESFLKSINNDGNFIRCSMNDGILLNSNIMLHFKNVWLMSFLLVNRDSSLHNFAKKEILTKLWSNVSKCFELMKDIQIAVSLNYLNNEYSIELLEILHCYYT</sequence>
<gene>
    <name evidence="1" type="ORF">DAPK24_028190</name>
</gene>
<accession>A0AAV5R471</accession>
<protein>
    <submittedName>
        <fullName evidence="1">Uncharacterized protein</fullName>
    </submittedName>
</protein>
<keyword evidence="2" id="KW-1185">Reference proteome</keyword>
<dbReference type="EMBL" id="BTGB01000003">
    <property type="protein sequence ID" value="GMM46244.1"/>
    <property type="molecule type" value="Genomic_DNA"/>
</dbReference>
<organism evidence="1 2">
    <name type="scientific">Pichia kluyveri</name>
    <name type="common">Yeast</name>
    <dbReference type="NCBI Taxonomy" id="36015"/>
    <lineage>
        <taxon>Eukaryota</taxon>
        <taxon>Fungi</taxon>
        <taxon>Dikarya</taxon>
        <taxon>Ascomycota</taxon>
        <taxon>Saccharomycotina</taxon>
        <taxon>Pichiomycetes</taxon>
        <taxon>Pichiales</taxon>
        <taxon>Pichiaceae</taxon>
        <taxon>Pichia</taxon>
    </lineage>
</organism>
<reference evidence="1 2" key="1">
    <citation type="journal article" date="2023" name="Elife">
        <title>Identification of key yeast species and microbe-microbe interactions impacting larval growth of Drosophila in the wild.</title>
        <authorList>
            <person name="Mure A."/>
            <person name="Sugiura Y."/>
            <person name="Maeda R."/>
            <person name="Honda K."/>
            <person name="Sakurai N."/>
            <person name="Takahashi Y."/>
            <person name="Watada M."/>
            <person name="Katoh T."/>
            <person name="Gotoh A."/>
            <person name="Gotoh Y."/>
            <person name="Taniguchi I."/>
            <person name="Nakamura K."/>
            <person name="Hayashi T."/>
            <person name="Katayama T."/>
            <person name="Uemura T."/>
            <person name="Hattori Y."/>
        </authorList>
    </citation>
    <scope>NUCLEOTIDE SEQUENCE [LARGE SCALE GENOMIC DNA]</scope>
    <source>
        <strain evidence="1 2">PK-24</strain>
    </source>
</reference>
<proteinExistence type="predicted"/>
<name>A0AAV5R471_PICKL</name>
<comment type="caution">
    <text evidence="1">The sequence shown here is derived from an EMBL/GenBank/DDBJ whole genome shotgun (WGS) entry which is preliminary data.</text>
</comment>